<dbReference type="InterPro" id="IPR022742">
    <property type="entry name" value="Hydrolase_4"/>
</dbReference>
<feature type="domain" description="Serine aminopeptidase S33" evidence="1">
    <location>
        <begin position="26"/>
        <end position="142"/>
    </location>
</feature>
<dbReference type="Pfam" id="PF12146">
    <property type="entry name" value="Hydrolase_4"/>
    <property type="match status" value="1"/>
</dbReference>
<proteinExistence type="predicted"/>
<gene>
    <name evidence="2" type="ORF">KO481_17880</name>
</gene>
<dbReference type="PANTHER" id="PTHR11614">
    <property type="entry name" value="PHOSPHOLIPASE-RELATED"/>
    <property type="match status" value="1"/>
</dbReference>
<name>A0ABS6B0X2_9NOCA</name>
<dbReference type="SUPFAM" id="SSF53474">
    <property type="entry name" value="alpha/beta-Hydrolases"/>
    <property type="match status" value="1"/>
</dbReference>
<protein>
    <submittedName>
        <fullName evidence="2">Lysophospholipase</fullName>
    </submittedName>
</protein>
<accession>A0ABS6B0X2</accession>
<dbReference type="Proteomes" id="UP000733379">
    <property type="component" value="Unassembled WGS sequence"/>
</dbReference>
<evidence type="ECO:0000313" key="3">
    <source>
        <dbReference type="Proteomes" id="UP000733379"/>
    </source>
</evidence>
<keyword evidence="3" id="KW-1185">Reference proteome</keyword>
<reference evidence="2 3" key="1">
    <citation type="submission" date="2021-06" db="EMBL/GenBank/DDBJ databases">
        <title>Actinomycetes sequencing.</title>
        <authorList>
            <person name="Shan Q."/>
        </authorList>
    </citation>
    <scope>NUCLEOTIDE SEQUENCE [LARGE SCALE GENOMIC DNA]</scope>
    <source>
        <strain evidence="2 3">NEAU-G5</strain>
    </source>
</reference>
<dbReference type="RefSeq" id="WP_215918278.1">
    <property type="nucleotide sequence ID" value="NZ_JAHKNI010000005.1"/>
</dbReference>
<dbReference type="InterPro" id="IPR051044">
    <property type="entry name" value="MAG_DAG_Lipase"/>
</dbReference>
<evidence type="ECO:0000313" key="2">
    <source>
        <dbReference type="EMBL" id="MBU3063391.1"/>
    </source>
</evidence>
<organism evidence="2 3">
    <name type="scientific">Nocardia albiluteola</name>
    <dbReference type="NCBI Taxonomy" id="2842303"/>
    <lineage>
        <taxon>Bacteria</taxon>
        <taxon>Bacillati</taxon>
        <taxon>Actinomycetota</taxon>
        <taxon>Actinomycetes</taxon>
        <taxon>Mycobacteriales</taxon>
        <taxon>Nocardiaceae</taxon>
        <taxon>Nocardia</taxon>
    </lineage>
</organism>
<dbReference type="EMBL" id="JAHKNI010000005">
    <property type="protein sequence ID" value="MBU3063391.1"/>
    <property type="molecule type" value="Genomic_DNA"/>
</dbReference>
<evidence type="ECO:0000259" key="1">
    <source>
        <dbReference type="Pfam" id="PF12146"/>
    </source>
</evidence>
<sequence length="228" mass="24144">MPFFEGARGRLHYRRWPVHPPEAREHPTALVLWLPGTGQHSGHYHRFARALGARNIEVWGLDTAGQGLSEGDPAAPGTLDELAADARLLATLMRRDSPGVPLILAGHSLGAATVLALVSGAAGTASGPTGPAPEWAGLVLTGTPKRALSGDVSLPDGLRALALHGVDDRRAPIDVVRDWTLRRQSVGLREYADAGHDLLHEPVHARVAADIAEWIQDVVAGTARASVE</sequence>
<comment type="caution">
    <text evidence="2">The sequence shown here is derived from an EMBL/GenBank/DDBJ whole genome shotgun (WGS) entry which is preliminary data.</text>
</comment>
<dbReference type="InterPro" id="IPR029058">
    <property type="entry name" value="AB_hydrolase_fold"/>
</dbReference>
<dbReference type="Gene3D" id="3.40.50.1820">
    <property type="entry name" value="alpha/beta hydrolase"/>
    <property type="match status" value="2"/>
</dbReference>